<name>A0A6A6JH94_WESOR</name>
<gene>
    <name evidence="2" type="ORF">EI97DRAFT_84943</name>
</gene>
<dbReference type="RefSeq" id="XP_033652555.1">
    <property type="nucleotide sequence ID" value="XM_033803151.1"/>
</dbReference>
<dbReference type="AlphaFoldDB" id="A0A6A6JH94"/>
<feature type="compositionally biased region" description="Polar residues" evidence="1">
    <location>
        <begin position="1"/>
        <end position="19"/>
    </location>
</feature>
<feature type="compositionally biased region" description="Low complexity" evidence="1">
    <location>
        <begin position="303"/>
        <end position="327"/>
    </location>
</feature>
<reference evidence="2" key="1">
    <citation type="journal article" date="2020" name="Stud. Mycol.">
        <title>101 Dothideomycetes genomes: a test case for predicting lifestyles and emergence of pathogens.</title>
        <authorList>
            <person name="Haridas S."/>
            <person name="Albert R."/>
            <person name="Binder M."/>
            <person name="Bloem J."/>
            <person name="Labutti K."/>
            <person name="Salamov A."/>
            <person name="Andreopoulos B."/>
            <person name="Baker S."/>
            <person name="Barry K."/>
            <person name="Bills G."/>
            <person name="Bluhm B."/>
            <person name="Cannon C."/>
            <person name="Castanera R."/>
            <person name="Culley D."/>
            <person name="Daum C."/>
            <person name="Ezra D."/>
            <person name="Gonzalez J."/>
            <person name="Henrissat B."/>
            <person name="Kuo A."/>
            <person name="Liang C."/>
            <person name="Lipzen A."/>
            <person name="Lutzoni F."/>
            <person name="Magnuson J."/>
            <person name="Mondo S."/>
            <person name="Nolan M."/>
            <person name="Ohm R."/>
            <person name="Pangilinan J."/>
            <person name="Park H.-J."/>
            <person name="Ramirez L."/>
            <person name="Alfaro M."/>
            <person name="Sun H."/>
            <person name="Tritt A."/>
            <person name="Yoshinaga Y."/>
            <person name="Zwiers L.-H."/>
            <person name="Turgeon B."/>
            <person name="Goodwin S."/>
            <person name="Spatafora J."/>
            <person name="Crous P."/>
            <person name="Grigoriev I."/>
        </authorList>
    </citation>
    <scope>NUCLEOTIDE SEQUENCE</scope>
    <source>
        <strain evidence="2">CBS 379.55</strain>
    </source>
</reference>
<dbReference type="EMBL" id="ML986499">
    <property type="protein sequence ID" value="KAF2275016.1"/>
    <property type="molecule type" value="Genomic_DNA"/>
</dbReference>
<feature type="compositionally biased region" description="Polar residues" evidence="1">
    <location>
        <begin position="219"/>
        <end position="236"/>
    </location>
</feature>
<sequence>MVTTMASTSFTPYHSSPLASSAEHRASSPSTLRRTAKLWDEYERRAIENAKRRETTCGTPLQTPSSQRFSNGTLVDIIKSYDPTASAASTPKLDFDFPLRNHRHSTPSTSVPTTGVAVAICKACKDPIDSTSGVCEACMKTIIISPSSSPSTPLLSPCSRNFASTDLPKLHKESASGSTTPAASSSPGRKTYRPTSQLTDPPIRLSSLHALEPKKPSPYSATTSSQQSTRKASLTDPNEPFLRLQLSRKPLPATPHPLAPSTPSSAGRPSPDSGRRKRPSSLKPVPTPPQREQGHGHAHAHSVSHLPAWSLHSSSSHPSPHYQPSTSLHHHPVYHYPGSTRTSAPASLNRASYIQNAVSAWDDWDSDDEEEDKVGLVGYWKGRVWRGSSGSLAAGGHGEEKQTKARGKKKAKEGNGAKSEEEEEQSGANGKKGKKEKRRSVFVRVMSCGWLHGCGGEGR</sequence>
<dbReference type="OrthoDB" id="3795190at2759"/>
<protein>
    <submittedName>
        <fullName evidence="2">Uncharacterized protein</fullName>
    </submittedName>
</protein>
<evidence type="ECO:0000313" key="3">
    <source>
        <dbReference type="Proteomes" id="UP000800097"/>
    </source>
</evidence>
<evidence type="ECO:0000256" key="1">
    <source>
        <dbReference type="SAM" id="MobiDB-lite"/>
    </source>
</evidence>
<feature type="region of interest" description="Disordered" evidence="1">
    <location>
        <begin position="170"/>
        <end position="238"/>
    </location>
</feature>
<evidence type="ECO:0000313" key="2">
    <source>
        <dbReference type="EMBL" id="KAF2275016.1"/>
    </source>
</evidence>
<dbReference type="Proteomes" id="UP000800097">
    <property type="component" value="Unassembled WGS sequence"/>
</dbReference>
<feature type="region of interest" description="Disordered" evidence="1">
    <location>
        <begin position="389"/>
        <end position="438"/>
    </location>
</feature>
<proteinExistence type="predicted"/>
<accession>A0A6A6JH94</accession>
<feature type="region of interest" description="Disordered" evidence="1">
    <location>
        <begin position="1"/>
        <end position="32"/>
    </location>
</feature>
<keyword evidence="3" id="KW-1185">Reference proteome</keyword>
<organism evidence="2 3">
    <name type="scientific">Westerdykella ornata</name>
    <dbReference type="NCBI Taxonomy" id="318751"/>
    <lineage>
        <taxon>Eukaryota</taxon>
        <taxon>Fungi</taxon>
        <taxon>Dikarya</taxon>
        <taxon>Ascomycota</taxon>
        <taxon>Pezizomycotina</taxon>
        <taxon>Dothideomycetes</taxon>
        <taxon>Pleosporomycetidae</taxon>
        <taxon>Pleosporales</taxon>
        <taxon>Sporormiaceae</taxon>
        <taxon>Westerdykella</taxon>
    </lineage>
</organism>
<feature type="region of interest" description="Disordered" evidence="1">
    <location>
        <begin position="250"/>
        <end position="343"/>
    </location>
</feature>
<feature type="compositionally biased region" description="Low complexity" evidence="1">
    <location>
        <begin position="175"/>
        <end position="188"/>
    </location>
</feature>
<dbReference type="GeneID" id="54556326"/>